<evidence type="ECO:0000256" key="2">
    <source>
        <dbReference type="ARBA" id="ARBA00022695"/>
    </source>
</evidence>
<dbReference type="Pfam" id="PF17919">
    <property type="entry name" value="RT_RNaseH_2"/>
    <property type="match status" value="1"/>
</dbReference>
<keyword evidence="7" id="KW-0175">Coiled coil</keyword>
<accession>A0A8J2PR30</accession>
<dbReference type="FunFam" id="3.10.20.370:FF:000001">
    <property type="entry name" value="Retrovirus-related Pol polyprotein from transposon 17.6-like protein"/>
    <property type="match status" value="1"/>
</dbReference>
<evidence type="ECO:0000256" key="1">
    <source>
        <dbReference type="ARBA" id="ARBA00012493"/>
    </source>
</evidence>
<dbReference type="GO" id="GO:0004519">
    <property type="term" value="F:endonuclease activity"/>
    <property type="evidence" value="ECO:0007669"/>
    <property type="project" value="UniProtKB-KW"/>
</dbReference>
<dbReference type="EMBL" id="CAJVCH010554862">
    <property type="protein sequence ID" value="CAG7830234.1"/>
    <property type="molecule type" value="Genomic_DNA"/>
</dbReference>
<feature type="domain" description="Reverse transcriptase/retrotransposon-derived protein RNase H-like" evidence="9">
    <location>
        <begin position="340"/>
        <end position="439"/>
    </location>
</feature>
<dbReference type="InterPro" id="IPR000477">
    <property type="entry name" value="RT_dom"/>
</dbReference>
<dbReference type="Pfam" id="PF00078">
    <property type="entry name" value="RVT_1"/>
    <property type="match status" value="1"/>
</dbReference>
<organism evidence="10 11">
    <name type="scientific">Allacma fusca</name>
    <dbReference type="NCBI Taxonomy" id="39272"/>
    <lineage>
        <taxon>Eukaryota</taxon>
        <taxon>Metazoa</taxon>
        <taxon>Ecdysozoa</taxon>
        <taxon>Arthropoda</taxon>
        <taxon>Hexapoda</taxon>
        <taxon>Collembola</taxon>
        <taxon>Symphypleona</taxon>
        <taxon>Sminthuridae</taxon>
        <taxon>Allacma</taxon>
    </lineage>
</organism>
<dbReference type="InterPro" id="IPR050951">
    <property type="entry name" value="Retrovirus_Pol_polyprotein"/>
</dbReference>
<evidence type="ECO:0000256" key="6">
    <source>
        <dbReference type="ARBA" id="ARBA00023268"/>
    </source>
</evidence>
<keyword evidence="4" id="KW-0378">Hydrolase</keyword>
<keyword evidence="3" id="KW-0540">Nuclease</keyword>
<evidence type="ECO:0000256" key="5">
    <source>
        <dbReference type="ARBA" id="ARBA00022918"/>
    </source>
</evidence>
<keyword evidence="11" id="KW-1185">Reference proteome</keyword>
<keyword evidence="5" id="KW-0695">RNA-directed DNA polymerase</keyword>
<evidence type="ECO:0000259" key="8">
    <source>
        <dbReference type="Pfam" id="PF00078"/>
    </source>
</evidence>
<evidence type="ECO:0000256" key="7">
    <source>
        <dbReference type="SAM" id="Coils"/>
    </source>
</evidence>
<dbReference type="PANTHER" id="PTHR37984:SF5">
    <property type="entry name" value="PROTEIN NYNRIN-LIKE"/>
    <property type="match status" value="1"/>
</dbReference>
<evidence type="ECO:0000313" key="10">
    <source>
        <dbReference type="EMBL" id="CAG7830234.1"/>
    </source>
</evidence>
<dbReference type="CDD" id="cd01647">
    <property type="entry name" value="RT_LTR"/>
    <property type="match status" value="1"/>
</dbReference>
<dbReference type="EC" id="2.7.7.49" evidence="1"/>
<keyword evidence="4" id="KW-0255">Endonuclease</keyword>
<dbReference type="InterPro" id="IPR041577">
    <property type="entry name" value="RT_RNaseH_2"/>
</dbReference>
<dbReference type="FunFam" id="3.30.70.270:FF:000020">
    <property type="entry name" value="Transposon Tf2-6 polyprotein-like Protein"/>
    <property type="match status" value="1"/>
</dbReference>
<dbReference type="CDD" id="cd09274">
    <property type="entry name" value="RNase_HI_RT_Ty3"/>
    <property type="match status" value="1"/>
</dbReference>
<sequence length="464" mass="52883">MDNVNPDKLRDYQNHPVDPDIDTLEFSEHLSEGQVLTLKRLLSKYRKAFAFQSGEIGCTDLVKFDIELEDDTPYATRPYRVSRAERKEIDRQIRELLDNGIIEPSNSPWAAPVILIRESDGTYRLAVDTRILNSKTKKIVYVLPRQDKSFDAFVGFKYASFFDFLSAFHQIKCTQRAKECSGFVTPVGSFVFRQMTFGSKGAPKVYQDLMLKLLGKMAWESAVCFIDDLGVIGKTIESHNDNLEILLHRIIVAKLTLKPKKCKFAEISAKYLGHIISREGISTDPEKVASIINFPVPQNLSQSRGFAQLCSFYRKFVKDFSSICAPLYELTKKNKKNFLWSDECQIAFEDLKTRLASASILSHFNEDAESIQLYTDASGIGLGAMLTITVNKEEKLVSFYSRNLNKAEANYHTTEQEALAIVTSVEYFRPYLYAREFKVVTDHCSLCNLMTCKSLKGRLCRWAL</sequence>
<name>A0A8J2PR30_9HEXA</name>
<feature type="coiled-coil region" evidence="7">
    <location>
        <begin position="390"/>
        <end position="417"/>
    </location>
</feature>
<keyword evidence="2" id="KW-0808">Transferase</keyword>
<proteinExistence type="predicted"/>
<evidence type="ECO:0000256" key="4">
    <source>
        <dbReference type="ARBA" id="ARBA00022759"/>
    </source>
</evidence>
<gene>
    <name evidence="10" type="ORF">AFUS01_LOCUS40053</name>
</gene>
<dbReference type="Proteomes" id="UP000708208">
    <property type="component" value="Unassembled WGS sequence"/>
</dbReference>
<dbReference type="AlphaFoldDB" id="A0A8J2PR30"/>
<feature type="domain" description="Reverse transcriptase" evidence="8">
    <location>
        <begin position="116"/>
        <end position="276"/>
    </location>
</feature>
<evidence type="ECO:0000313" key="11">
    <source>
        <dbReference type="Proteomes" id="UP000708208"/>
    </source>
</evidence>
<dbReference type="PANTHER" id="PTHR37984">
    <property type="entry name" value="PROTEIN CBG26694"/>
    <property type="match status" value="1"/>
</dbReference>
<keyword evidence="6" id="KW-0511">Multifunctional enzyme</keyword>
<reference evidence="10" key="1">
    <citation type="submission" date="2021-06" db="EMBL/GenBank/DDBJ databases">
        <authorList>
            <person name="Hodson N. C."/>
            <person name="Mongue J. A."/>
            <person name="Jaron S. K."/>
        </authorList>
    </citation>
    <scope>NUCLEOTIDE SEQUENCE</scope>
</reference>
<comment type="caution">
    <text evidence="10">The sequence shown here is derived from an EMBL/GenBank/DDBJ whole genome shotgun (WGS) entry which is preliminary data.</text>
</comment>
<evidence type="ECO:0000256" key="3">
    <source>
        <dbReference type="ARBA" id="ARBA00022722"/>
    </source>
</evidence>
<protein>
    <recommendedName>
        <fullName evidence="1">RNA-directed DNA polymerase</fullName>
        <ecNumber evidence="1">2.7.7.49</ecNumber>
    </recommendedName>
</protein>
<dbReference type="OrthoDB" id="115435at2759"/>
<keyword evidence="2" id="KW-0548">Nucleotidyltransferase</keyword>
<dbReference type="GO" id="GO:0003964">
    <property type="term" value="F:RNA-directed DNA polymerase activity"/>
    <property type="evidence" value="ECO:0007669"/>
    <property type="project" value="UniProtKB-KW"/>
</dbReference>
<evidence type="ECO:0000259" key="9">
    <source>
        <dbReference type="Pfam" id="PF17919"/>
    </source>
</evidence>